<keyword evidence="13" id="KW-0175">Coiled coil</keyword>
<comment type="caution">
    <text evidence="16">The sequence shown here is derived from an EMBL/GenBank/DDBJ whole genome shotgun (WGS) entry which is preliminary data.</text>
</comment>
<comment type="similarity">
    <text evidence="2">Belongs to the class-II aminoacyl-tRNA synthetase family.</text>
</comment>
<feature type="compositionally biased region" description="Basic and acidic residues" evidence="14">
    <location>
        <begin position="7"/>
        <end position="41"/>
    </location>
</feature>
<dbReference type="InterPro" id="IPR004365">
    <property type="entry name" value="NA-bd_OB_tRNA"/>
</dbReference>
<evidence type="ECO:0000256" key="2">
    <source>
        <dbReference type="ARBA" id="ARBA00008226"/>
    </source>
</evidence>
<evidence type="ECO:0000256" key="1">
    <source>
        <dbReference type="ARBA" id="ARBA00004496"/>
    </source>
</evidence>
<reference evidence="16 17" key="1">
    <citation type="submission" date="2015-12" db="EMBL/GenBank/DDBJ databases">
        <title>The genome of Folsomia candida.</title>
        <authorList>
            <person name="Faddeeva A."/>
            <person name="Derks M.F."/>
            <person name="Anvar Y."/>
            <person name="Smit S."/>
            <person name="Van Straalen N."/>
            <person name="Roelofs D."/>
        </authorList>
    </citation>
    <scope>NUCLEOTIDE SEQUENCE [LARGE SCALE GENOMIC DNA]</scope>
    <source>
        <strain evidence="16 17">VU population</strain>
        <tissue evidence="16">Whole body</tissue>
    </source>
</reference>
<dbReference type="FunFam" id="3.30.930.10:FF:000040">
    <property type="entry name" value="Asparagine--tRNA ligase, cytoplasmic"/>
    <property type="match status" value="1"/>
</dbReference>
<dbReference type="CDD" id="cd04323">
    <property type="entry name" value="AsnRS_cyto_like_N"/>
    <property type="match status" value="1"/>
</dbReference>
<dbReference type="STRING" id="158441.A0A226EYT7"/>
<evidence type="ECO:0000259" key="15">
    <source>
        <dbReference type="PROSITE" id="PS50862"/>
    </source>
</evidence>
<dbReference type="Proteomes" id="UP000198287">
    <property type="component" value="Unassembled WGS sequence"/>
</dbReference>
<dbReference type="Pfam" id="PF20917">
    <property type="entry name" value="AsnRS_N"/>
    <property type="match status" value="1"/>
</dbReference>
<dbReference type="OMA" id="DCCLYPR"/>
<keyword evidence="4" id="KW-0963">Cytoplasm</keyword>
<proteinExistence type="inferred from homology"/>
<dbReference type="PRINTS" id="PR01042">
    <property type="entry name" value="TRNASYNTHASP"/>
</dbReference>
<evidence type="ECO:0000313" key="17">
    <source>
        <dbReference type="Proteomes" id="UP000198287"/>
    </source>
</evidence>
<dbReference type="InterPro" id="IPR012340">
    <property type="entry name" value="NA-bd_OB-fold"/>
</dbReference>
<feature type="domain" description="Aminoacyl-transfer RNA synthetases class-II family profile" evidence="15">
    <location>
        <begin position="268"/>
        <end position="561"/>
    </location>
</feature>
<feature type="coiled-coil region" evidence="13">
    <location>
        <begin position="100"/>
        <end position="127"/>
    </location>
</feature>
<dbReference type="OrthoDB" id="1931232at2759"/>
<evidence type="ECO:0000313" key="16">
    <source>
        <dbReference type="EMBL" id="OXA62762.1"/>
    </source>
</evidence>
<dbReference type="GO" id="GO:0004816">
    <property type="term" value="F:asparagine-tRNA ligase activity"/>
    <property type="evidence" value="ECO:0007669"/>
    <property type="project" value="UniProtKB-EC"/>
</dbReference>
<dbReference type="InterPro" id="IPR004522">
    <property type="entry name" value="Asn-tRNA-ligase"/>
</dbReference>
<comment type="subcellular location">
    <subcellularLocation>
        <location evidence="1">Cytoplasm</location>
    </subcellularLocation>
</comment>
<dbReference type="EC" id="6.1.1.22" evidence="3"/>
<dbReference type="Gene3D" id="3.30.1910.20">
    <property type="entry name" value="asparaginyl-tRNA synthetase, N-terminal domain"/>
    <property type="match status" value="1"/>
</dbReference>
<dbReference type="SUPFAM" id="SSF55681">
    <property type="entry name" value="Class II aaRS and biotin synthetases"/>
    <property type="match status" value="1"/>
</dbReference>
<dbReference type="GO" id="GO:0006421">
    <property type="term" value="P:asparaginyl-tRNA aminoacylation"/>
    <property type="evidence" value="ECO:0007669"/>
    <property type="project" value="InterPro"/>
</dbReference>
<evidence type="ECO:0000256" key="10">
    <source>
        <dbReference type="ARBA" id="ARBA00029886"/>
    </source>
</evidence>
<evidence type="ECO:0000256" key="8">
    <source>
        <dbReference type="ARBA" id="ARBA00022917"/>
    </source>
</evidence>
<dbReference type="Pfam" id="PF01336">
    <property type="entry name" value="tRNA_anti-codon"/>
    <property type="match status" value="1"/>
</dbReference>
<evidence type="ECO:0000256" key="14">
    <source>
        <dbReference type="SAM" id="MobiDB-lite"/>
    </source>
</evidence>
<name>A0A226EYT7_FOLCA</name>
<dbReference type="AlphaFoldDB" id="A0A226EYT7"/>
<keyword evidence="17" id="KW-1185">Reference proteome</keyword>
<feature type="region of interest" description="Disordered" evidence="14">
    <location>
        <begin position="1"/>
        <end position="41"/>
    </location>
</feature>
<evidence type="ECO:0000256" key="3">
    <source>
        <dbReference type="ARBA" id="ARBA00012816"/>
    </source>
</evidence>
<evidence type="ECO:0000256" key="5">
    <source>
        <dbReference type="ARBA" id="ARBA00022598"/>
    </source>
</evidence>
<organism evidence="16 17">
    <name type="scientific">Folsomia candida</name>
    <name type="common">Springtail</name>
    <dbReference type="NCBI Taxonomy" id="158441"/>
    <lineage>
        <taxon>Eukaryota</taxon>
        <taxon>Metazoa</taxon>
        <taxon>Ecdysozoa</taxon>
        <taxon>Arthropoda</taxon>
        <taxon>Hexapoda</taxon>
        <taxon>Collembola</taxon>
        <taxon>Entomobryomorpha</taxon>
        <taxon>Isotomoidea</taxon>
        <taxon>Isotomidae</taxon>
        <taxon>Proisotominae</taxon>
        <taxon>Folsomia</taxon>
    </lineage>
</organism>
<keyword evidence="5 16" id="KW-0436">Ligase</keyword>
<keyword evidence="8" id="KW-0648">Protein biosynthesis</keyword>
<dbReference type="InterPro" id="IPR006195">
    <property type="entry name" value="aa-tRNA-synth_II"/>
</dbReference>
<dbReference type="EMBL" id="LNIX01000001">
    <property type="protein sequence ID" value="OXA62762.1"/>
    <property type="molecule type" value="Genomic_DNA"/>
</dbReference>
<evidence type="ECO:0000256" key="4">
    <source>
        <dbReference type="ARBA" id="ARBA00022490"/>
    </source>
</evidence>
<dbReference type="CDD" id="cd00776">
    <property type="entry name" value="AsxRS_core"/>
    <property type="match status" value="1"/>
</dbReference>
<dbReference type="Pfam" id="PF00152">
    <property type="entry name" value="tRNA-synt_2"/>
    <property type="match status" value="1"/>
</dbReference>
<dbReference type="SUPFAM" id="SSF50249">
    <property type="entry name" value="Nucleic acid-binding proteins"/>
    <property type="match status" value="1"/>
</dbReference>
<protein>
    <recommendedName>
        <fullName evidence="11">Asparagine--tRNA ligase, cytoplasmic</fullName>
        <ecNumber evidence="3">6.1.1.22</ecNumber>
    </recommendedName>
    <alternativeName>
        <fullName evidence="10">Asparaginyl-tRNA synthetase</fullName>
    </alternativeName>
</protein>
<dbReference type="InterPro" id="IPR045864">
    <property type="entry name" value="aa-tRNA-synth_II/BPL/LPL"/>
</dbReference>
<keyword evidence="6" id="KW-0547">Nucleotide-binding</keyword>
<evidence type="ECO:0000256" key="6">
    <source>
        <dbReference type="ARBA" id="ARBA00022741"/>
    </source>
</evidence>
<dbReference type="InterPro" id="IPR002312">
    <property type="entry name" value="Asp/Asn-tRNA-synth_IIb"/>
</dbReference>
<dbReference type="Gene3D" id="2.40.50.140">
    <property type="entry name" value="Nucleic acid-binding proteins"/>
    <property type="match status" value="1"/>
</dbReference>
<dbReference type="InterPro" id="IPR004364">
    <property type="entry name" value="Aa-tRNA-synt_II"/>
</dbReference>
<gene>
    <name evidence="16" type="ORF">Fcan01_03144</name>
</gene>
<dbReference type="PROSITE" id="PS50862">
    <property type="entry name" value="AA_TRNA_LIGASE_II"/>
    <property type="match status" value="1"/>
</dbReference>
<dbReference type="NCBIfam" id="TIGR00457">
    <property type="entry name" value="asnS"/>
    <property type="match status" value="1"/>
</dbReference>
<evidence type="ECO:0000256" key="11">
    <source>
        <dbReference type="ARBA" id="ARBA00039867"/>
    </source>
</evidence>
<comment type="catalytic activity">
    <reaction evidence="12">
        <text>tRNA(Asn) + L-asparagine + ATP = L-asparaginyl-tRNA(Asn) + AMP + diphosphate + H(+)</text>
        <dbReference type="Rhea" id="RHEA:11180"/>
        <dbReference type="Rhea" id="RHEA-COMP:9659"/>
        <dbReference type="Rhea" id="RHEA-COMP:9674"/>
        <dbReference type="ChEBI" id="CHEBI:15378"/>
        <dbReference type="ChEBI" id="CHEBI:30616"/>
        <dbReference type="ChEBI" id="CHEBI:33019"/>
        <dbReference type="ChEBI" id="CHEBI:58048"/>
        <dbReference type="ChEBI" id="CHEBI:78442"/>
        <dbReference type="ChEBI" id="CHEBI:78515"/>
        <dbReference type="ChEBI" id="CHEBI:456215"/>
        <dbReference type="EC" id="6.1.1.22"/>
    </reaction>
</comment>
<evidence type="ECO:0000256" key="13">
    <source>
        <dbReference type="SAM" id="Coils"/>
    </source>
</evidence>
<keyword evidence="7" id="KW-0067">ATP-binding</keyword>
<keyword evidence="9" id="KW-0030">Aminoacyl-tRNA synthetase</keyword>
<dbReference type="GO" id="GO:0003676">
    <property type="term" value="F:nucleic acid binding"/>
    <property type="evidence" value="ECO:0007669"/>
    <property type="project" value="InterPro"/>
</dbReference>
<dbReference type="FunFam" id="2.40.50.140:FF:000151">
    <property type="entry name" value="Asparagine--tRNA ligase, cytoplasmic"/>
    <property type="match status" value="1"/>
</dbReference>
<sequence length="569" mass="64885">MRQTMDGGDKENAGLTMSEKKVYTSEKRGSDETGDGSEAKPFKSVLAALKQAEKEPWPQIFVDPKEKAEGQPNQEGYELIAKSQLKKIMKFFLRDQHKSASLAVKDKEEAEARLKNLEDAKKIVLEEDKSLPEALRIKIRDASFNKEKRVKVYGWVHRLRRQGKSLMFTTLRDGSGFLQCVLTDKLCQSYDGLMLSTESSVVLFGTLAAVPEGHSAPGGVELKVDFWQLIGLSPPGGADAILNEESHPDVQLDQRHIMLRGENTCKVLRVRSALLQAFRDHYLARGYCEVTPPTLVQTQCEGGSTLFKMDFFNEEAYLTQSSQLYLETCIPSLGDVFCVAQSYRAEQSRTRRHLAEYTHIEAECPFITFEDLLDRLEDLIVDVVDRVFEKCGDLIAELNPGFKRPTRPFKRMNYSDGVKWLKEHDVKKEDGTFYEFGEDIPEMPERKMTDSINEPVLFCRFPAHIKAFYMSRCPEDRDLTESVDVLLPNVGEIVGGSMRISDYDELIAAYKTQGIDPSPYYWYTDQRKFGTTPHGGYGLGLERFLCWLLNRYHIREACLYPRFLGRCTP</sequence>
<evidence type="ECO:0000256" key="12">
    <source>
        <dbReference type="ARBA" id="ARBA00047844"/>
    </source>
</evidence>
<evidence type="ECO:0000256" key="7">
    <source>
        <dbReference type="ARBA" id="ARBA00022840"/>
    </source>
</evidence>
<evidence type="ECO:0000256" key="9">
    <source>
        <dbReference type="ARBA" id="ARBA00023146"/>
    </source>
</evidence>
<dbReference type="GO" id="GO:0005737">
    <property type="term" value="C:cytoplasm"/>
    <property type="evidence" value="ECO:0007669"/>
    <property type="project" value="UniProtKB-SubCell"/>
</dbReference>
<dbReference type="PANTHER" id="PTHR22594">
    <property type="entry name" value="ASPARTYL/LYSYL-TRNA SYNTHETASE"/>
    <property type="match status" value="1"/>
</dbReference>
<dbReference type="GO" id="GO:0005524">
    <property type="term" value="F:ATP binding"/>
    <property type="evidence" value="ECO:0007669"/>
    <property type="project" value="UniProtKB-KW"/>
</dbReference>
<dbReference type="Gene3D" id="3.30.930.10">
    <property type="entry name" value="Bira Bifunctional Protein, Domain 2"/>
    <property type="match status" value="1"/>
</dbReference>
<dbReference type="PANTHER" id="PTHR22594:SF16">
    <property type="entry name" value="ASPARAGINE--TRNA LIGASE, CYTOPLASMIC"/>
    <property type="match status" value="1"/>
</dbReference>
<accession>A0A226EYT7</accession>
<dbReference type="InterPro" id="IPR048952">
    <property type="entry name" value="AsnRS_N"/>
</dbReference>